<reference evidence="15 16" key="1">
    <citation type="submission" date="2018-08" db="EMBL/GenBank/DDBJ databases">
        <title>A genome reference for cultivated species of the human gut microbiota.</title>
        <authorList>
            <person name="Zou Y."/>
            <person name="Xue W."/>
            <person name="Luo G."/>
        </authorList>
    </citation>
    <scope>NUCLEOTIDE SEQUENCE [LARGE SCALE GENOMIC DNA]</scope>
    <source>
        <strain evidence="15 16">OM02-6</strain>
    </source>
</reference>
<evidence type="ECO:0000313" key="15">
    <source>
        <dbReference type="EMBL" id="RGO08059.1"/>
    </source>
</evidence>
<evidence type="ECO:0000256" key="10">
    <source>
        <dbReference type="ARBA" id="ARBA00023034"/>
    </source>
</evidence>
<sequence length="304" mass="36429">MEKDHYKINPERKLIMKIAYIILCHKNAKQINMMIDALNDKENIFFIHLDKKSNIENLIKMGSNIHILPEDKRIDIKWGNISMIKATKNLLQAVFNSKEKYDYVWLLSGQDFPLKNQSKIKKYLEENRGKNFIEVIDQSDLTYNRLLKRNELYYPEWLMKMSLFSRVTKIIYMIVTGGLSKTLFLKRKNFLNVKFYFGSQWWVLTYDCIFDIYSRLDLFSSYYKNCLVPDESIFQTLFMNSNYKDTCEDKLTLVDWNGQVNHPKTFTINDYDELINSNYLMARKFDENIDDNIIKMLYDNLKNN</sequence>
<evidence type="ECO:0000256" key="5">
    <source>
        <dbReference type="ARBA" id="ARBA00022692"/>
    </source>
</evidence>
<dbReference type="GO" id="GO:0016020">
    <property type="term" value="C:membrane"/>
    <property type="evidence" value="ECO:0007669"/>
    <property type="project" value="InterPro"/>
</dbReference>
<gene>
    <name evidence="15" type="ORF">DXB31_09090</name>
</gene>
<accession>A0A3E5FPR5</accession>
<dbReference type="GO" id="GO:0015012">
    <property type="term" value="P:heparan sulfate proteoglycan biosynthetic process"/>
    <property type="evidence" value="ECO:0007669"/>
    <property type="project" value="TreeGrafter"/>
</dbReference>
<proteinExistence type="predicted"/>
<dbReference type="AlphaFoldDB" id="A0A3E5FPR5"/>
<dbReference type="PANTHER" id="PTHR46025:SF3">
    <property type="entry name" value="XYLOSYLTRANSFERASE OXT"/>
    <property type="match status" value="1"/>
</dbReference>
<evidence type="ECO:0000256" key="12">
    <source>
        <dbReference type="ARBA" id="ARBA00023157"/>
    </source>
</evidence>
<keyword evidence="10" id="KW-0333">Golgi apparatus</keyword>
<dbReference type="PANTHER" id="PTHR46025">
    <property type="entry name" value="XYLOSYLTRANSFERASE OXT"/>
    <property type="match status" value="1"/>
</dbReference>
<protein>
    <recommendedName>
        <fullName evidence="14">Peptide O-xylosyltransferase</fullName>
    </recommendedName>
</protein>
<evidence type="ECO:0000256" key="4">
    <source>
        <dbReference type="ARBA" id="ARBA00022679"/>
    </source>
</evidence>
<dbReference type="GO" id="GO:0030158">
    <property type="term" value="F:protein xylosyltransferase activity"/>
    <property type="evidence" value="ECO:0007669"/>
    <property type="project" value="InterPro"/>
</dbReference>
<evidence type="ECO:0000256" key="3">
    <source>
        <dbReference type="ARBA" id="ARBA00022676"/>
    </source>
</evidence>
<dbReference type="GO" id="GO:0046872">
    <property type="term" value="F:metal ion binding"/>
    <property type="evidence" value="ECO:0007669"/>
    <property type="project" value="UniProtKB-KW"/>
</dbReference>
<dbReference type="InterPro" id="IPR003406">
    <property type="entry name" value="Glyco_trans_14"/>
</dbReference>
<comment type="caution">
    <text evidence="15">The sequence shown here is derived from an EMBL/GenBank/DDBJ whole genome shotgun (WGS) entry which is preliminary data.</text>
</comment>
<keyword evidence="4" id="KW-0808">Transferase</keyword>
<evidence type="ECO:0000256" key="13">
    <source>
        <dbReference type="ARBA" id="ARBA00023180"/>
    </source>
</evidence>
<evidence type="ECO:0000256" key="14">
    <source>
        <dbReference type="ARBA" id="ARBA00042865"/>
    </source>
</evidence>
<evidence type="ECO:0000313" key="16">
    <source>
        <dbReference type="Proteomes" id="UP000261087"/>
    </source>
</evidence>
<keyword evidence="7" id="KW-0256">Endoplasmic reticulum</keyword>
<keyword evidence="6" id="KW-0479">Metal-binding</keyword>
<dbReference type="GO" id="GO:0050650">
    <property type="term" value="P:chondroitin sulfate proteoglycan biosynthetic process"/>
    <property type="evidence" value="ECO:0007669"/>
    <property type="project" value="TreeGrafter"/>
</dbReference>
<name>A0A3E5FPR5_9FIRM</name>
<evidence type="ECO:0000256" key="2">
    <source>
        <dbReference type="ARBA" id="ARBA00004648"/>
    </source>
</evidence>
<organism evidence="15 16">
    <name type="scientific">Thomasclavelia spiroformis</name>
    <dbReference type="NCBI Taxonomy" id="29348"/>
    <lineage>
        <taxon>Bacteria</taxon>
        <taxon>Bacillati</taxon>
        <taxon>Bacillota</taxon>
        <taxon>Erysipelotrichia</taxon>
        <taxon>Erysipelotrichales</taxon>
        <taxon>Coprobacillaceae</taxon>
        <taxon>Thomasclavelia</taxon>
    </lineage>
</organism>
<keyword evidence="8" id="KW-0735">Signal-anchor</keyword>
<dbReference type="InterPro" id="IPR043538">
    <property type="entry name" value="XYLT"/>
</dbReference>
<keyword evidence="9" id="KW-1133">Transmembrane helix</keyword>
<dbReference type="Proteomes" id="UP000261087">
    <property type="component" value="Unassembled WGS sequence"/>
</dbReference>
<keyword evidence="3" id="KW-0328">Glycosyltransferase</keyword>
<evidence type="ECO:0000256" key="8">
    <source>
        <dbReference type="ARBA" id="ARBA00022968"/>
    </source>
</evidence>
<evidence type="ECO:0000256" key="9">
    <source>
        <dbReference type="ARBA" id="ARBA00022989"/>
    </source>
</evidence>
<keyword evidence="13" id="KW-0325">Glycoprotein</keyword>
<keyword evidence="12" id="KW-1015">Disulfide bond</keyword>
<dbReference type="Pfam" id="PF02485">
    <property type="entry name" value="Branch"/>
    <property type="match status" value="1"/>
</dbReference>
<comment type="subcellular location">
    <subcellularLocation>
        <location evidence="2">Endoplasmic reticulum membrane</location>
        <topology evidence="2">Single-pass type II membrane protein</topology>
    </subcellularLocation>
    <subcellularLocation>
        <location evidence="1">Golgi apparatus membrane</location>
        <topology evidence="1">Single-pass type II membrane protein</topology>
    </subcellularLocation>
</comment>
<evidence type="ECO:0000256" key="7">
    <source>
        <dbReference type="ARBA" id="ARBA00022824"/>
    </source>
</evidence>
<evidence type="ECO:0000256" key="1">
    <source>
        <dbReference type="ARBA" id="ARBA00004323"/>
    </source>
</evidence>
<keyword evidence="11" id="KW-0472">Membrane</keyword>
<keyword evidence="5" id="KW-0812">Transmembrane</keyword>
<dbReference type="EMBL" id="QSVF01000024">
    <property type="protein sequence ID" value="RGO08059.1"/>
    <property type="molecule type" value="Genomic_DNA"/>
</dbReference>
<evidence type="ECO:0000256" key="6">
    <source>
        <dbReference type="ARBA" id="ARBA00022723"/>
    </source>
</evidence>
<evidence type="ECO:0000256" key="11">
    <source>
        <dbReference type="ARBA" id="ARBA00023136"/>
    </source>
</evidence>